<dbReference type="Pfam" id="PF07714">
    <property type="entry name" value="PK_Tyr_Ser-Thr"/>
    <property type="match status" value="1"/>
</dbReference>
<dbReference type="InterPro" id="IPR001245">
    <property type="entry name" value="Ser-Thr/Tyr_kinase_cat_dom"/>
</dbReference>
<dbReference type="Gene3D" id="1.10.510.10">
    <property type="entry name" value="Transferase(Phosphotransferase) domain 1"/>
    <property type="match status" value="1"/>
</dbReference>
<dbReference type="SUPFAM" id="SSF56112">
    <property type="entry name" value="Protein kinase-like (PK-like)"/>
    <property type="match status" value="1"/>
</dbReference>
<dbReference type="InterPro" id="IPR000719">
    <property type="entry name" value="Prot_kinase_dom"/>
</dbReference>
<proteinExistence type="predicted"/>
<keyword evidence="1" id="KW-0067">ATP-binding</keyword>
<name>A0ABQ6MTQ9_9STRA</name>
<dbReference type="InterPro" id="IPR051681">
    <property type="entry name" value="Ser/Thr_Kinases-Pseudokinases"/>
</dbReference>
<dbReference type="Proteomes" id="UP001165060">
    <property type="component" value="Unassembled WGS sequence"/>
</dbReference>
<feature type="binding site" evidence="1">
    <location>
        <position position="1018"/>
    </location>
    <ligand>
        <name>ATP</name>
        <dbReference type="ChEBI" id="CHEBI:30616"/>
    </ligand>
</feature>
<feature type="coiled-coil region" evidence="2">
    <location>
        <begin position="932"/>
        <end position="966"/>
    </location>
</feature>
<evidence type="ECO:0000259" key="3">
    <source>
        <dbReference type="PROSITE" id="PS50011"/>
    </source>
</evidence>
<evidence type="ECO:0000313" key="5">
    <source>
        <dbReference type="Proteomes" id="UP001165060"/>
    </source>
</evidence>
<dbReference type="PROSITE" id="PS50011">
    <property type="entry name" value="PROTEIN_KINASE_DOM"/>
    <property type="match status" value="1"/>
</dbReference>
<protein>
    <recommendedName>
        <fullName evidence="3">Protein kinase domain-containing protein</fullName>
    </recommendedName>
</protein>
<dbReference type="PANTHER" id="PTHR44329">
    <property type="entry name" value="SERINE/THREONINE-PROTEIN KINASE TNNI3K-RELATED"/>
    <property type="match status" value="1"/>
</dbReference>
<keyword evidence="1" id="KW-0547">Nucleotide-binding</keyword>
<feature type="domain" description="Protein kinase" evidence="3">
    <location>
        <begin position="991"/>
        <end position="1340"/>
    </location>
</feature>
<accession>A0ABQ6MTQ9</accession>
<keyword evidence="2" id="KW-0175">Coiled coil</keyword>
<evidence type="ECO:0000256" key="1">
    <source>
        <dbReference type="PROSITE-ProRule" id="PRU10141"/>
    </source>
</evidence>
<feature type="non-terminal residue" evidence="4">
    <location>
        <position position="1"/>
    </location>
</feature>
<evidence type="ECO:0000256" key="2">
    <source>
        <dbReference type="SAM" id="Coils"/>
    </source>
</evidence>
<evidence type="ECO:0000313" key="4">
    <source>
        <dbReference type="EMBL" id="GMI32283.1"/>
    </source>
</evidence>
<dbReference type="SUPFAM" id="SSF101898">
    <property type="entry name" value="NHL repeat"/>
    <property type="match status" value="1"/>
</dbReference>
<feature type="non-terminal residue" evidence="4">
    <location>
        <position position="1362"/>
    </location>
</feature>
<dbReference type="EMBL" id="BRYB01004505">
    <property type="protein sequence ID" value="GMI32283.1"/>
    <property type="molecule type" value="Genomic_DNA"/>
</dbReference>
<sequence>GCFCAHLGVVEGVDTGRPGCGDHGGELGGRFCYTHSSCALATPSLKFPGAAWRTCEMGEDGDIDRMFECVAVVPVMVPVVPALVTPQNDTVVVGALEEGGSGVPRRLRGGGEEYLPEDCLEVRFVDSCVGTTAAFYLAGVFVLWEGECGDTGGRPAYYNSLTEKFLFYYSPNPAWGWMIAAGCGMSSGIAAYGGAGWHPFQDTAATWQCSNQPFVARPVTIECSFYDGQPLPCSPGKFEPAGEASGGDCASSCPPHLPTSPPGSTSLSSCMTHGANLMIVSAATERLMELNSDASDFSLAVEGGDLRLPWGVACVSETLCLVGNFDGGNVVAVNLRGEVMGVFAQVGNPQGLLHIKHRNLLAVASVSGNGEVLLFDLAELNLEQPLQESDAAQTIYMSASDGRPNYISLGEHDSELLITTKLGKVLRRCLEGTGCNPQTRNSVMMRYGGSKLRGIGVLDETYIVADRTDNNEKIYECPLTSVGITKSSCEVFADKPQATFWDPFNVLVDPIKRLVFVVDYEYSDVLVLDFDGTFLAPLASSRGALMQPVVMAQRPGLYAPLSPSFPPSSLLTAGKRIEVALVMMDAYNSTVSNSHPTSAHDLALVVSATGYITGTNFTTTIEGEILKNKYSAAHASLTASVVIPYAGDWTLEVTQGTYNVQHFLGSPHLMTVVPAATDPDSCVVKIPGGRSITAGSSFEAVVETFDEFENPTSHPEDSFKSRVELGNSEENFGNRHVLSSDHTFFEMQTVAGAYKLFLYHTNTQREVAGSPISFDVFPDAPSIATSTATAGNATSIVSAADTPLPLQAFVNDAFGNEVLDAPGVVVTVEGLDPVNPAAIVEHVLEGPRYSHTVTVPEGLEAALVVGFSLDGVQIGEPVEIIVAPPPPDFTKVYVAAGVFAFLLLVGAVFYRRYQLYTAAELAKVNLEMEGQGRRFSMQKKALEAEKEELEEEVRLKKHSEEELKVMVSALEAVSKERQDELKEVMMESKELKIDKLLGKGGFGVVNLATYRGTKVAMKQLLTVNEENVLRFRHECFLTKNLSHPNVVKLVGVCWSEELFACCLEFVENGSLEDWLRNTVGGKKYVATKKPVIGKGKNTKKPKKKRAPLTEVAFKGFDYHGKHNPAEVTETDKERKAEAEVLLHEWWMQRMNPKMGFEELLKEDKSRLDHGVSGYHAYTSSVGLLNVPIPIPTVSDRESLYRAVNIKDDAARSFSAVSYTIEDERRPPVSGKVRVDGLFLFVAREAPGSEGERSECFRLSRTNFKFAKGLGFVNALIAAKAGETIAAPLADLKQDVERLVDAYEPPEHRVESLELTWKGGLWRMALEAALGVQYLHHHRYWSDGGKRHNGATNQVEEEQEGWK</sequence>
<dbReference type="InterPro" id="IPR011009">
    <property type="entry name" value="Kinase-like_dom_sf"/>
</dbReference>
<gene>
    <name evidence="4" type="ORF">TeGR_g10567</name>
</gene>
<dbReference type="InterPro" id="IPR017441">
    <property type="entry name" value="Protein_kinase_ATP_BS"/>
</dbReference>
<organism evidence="4 5">
    <name type="scientific">Tetraparma gracilis</name>
    <dbReference type="NCBI Taxonomy" id="2962635"/>
    <lineage>
        <taxon>Eukaryota</taxon>
        <taxon>Sar</taxon>
        <taxon>Stramenopiles</taxon>
        <taxon>Ochrophyta</taxon>
        <taxon>Bolidophyceae</taxon>
        <taxon>Parmales</taxon>
        <taxon>Triparmaceae</taxon>
        <taxon>Tetraparma</taxon>
    </lineage>
</organism>
<keyword evidence="5" id="KW-1185">Reference proteome</keyword>
<reference evidence="4 5" key="1">
    <citation type="journal article" date="2023" name="Commun. Biol.">
        <title>Genome analysis of Parmales, the sister group of diatoms, reveals the evolutionary specialization of diatoms from phago-mixotrophs to photoautotrophs.</title>
        <authorList>
            <person name="Ban H."/>
            <person name="Sato S."/>
            <person name="Yoshikawa S."/>
            <person name="Yamada K."/>
            <person name="Nakamura Y."/>
            <person name="Ichinomiya M."/>
            <person name="Sato N."/>
            <person name="Blanc-Mathieu R."/>
            <person name="Endo H."/>
            <person name="Kuwata A."/>
            <person name="Ogata H."/>
        </authorList>
    </citation>
    <scope>NUCLEOTIDE SEQUENCE [LARGE SCALE GENOMIC DNA]</scope>
</reference>
<comment type="caution">
    <text evidence="4">The sequence shown here is derived from an EMBL/GenBank/DDBJ whole genome shotgun (WGS) entry which is preliminary data.</text>
</comment>
<dbReference type="PROSITE" id="PS00107">
    <property type="entry name" value="PROTEIN_KINASE_ATP"/>
    <property type="match status" value="1"/>
</dbReference>